<keyword evidence="2" id="KW-0433">Leucine-rich repeat</keyword>
<dbReference type="FunFam" id="3.80.10.10:FF:000542">
    <property type="entry name" value="Leucine-rich repeat protein kinase family protein"/>
    <property type="match status" value="1"/>
</dbReference>
<keyword evidence="6" id="KW-0325">Glycoprotein</keyword>
<keyword evidence="8" id="KW-1185">Reference proteome</keyword>
<feature type="non-terminal residue" evidence="7">
    <location>
        <position position="1"/>
    </location>
</feature>
<accession>A0A8J4QKB4</accession>
<dbReference type="Pfam" id="PF00560">
    <property type="entry name" value="LRR_1"/>
    <property type="match status" value="4"/>
</dbReference>
<dbReference type="SUPFAM" id="SSF52058">
    <property type="entry name" value="L domain-like"/>
    <property type="match status" value="1"/>
</dbReference>
<dbReference type="Gene3D" id="3.80.10.10">
    <property type="entry name" value="Ribonuclease Inhibitor"/>
    <property type="match status" value="2"/>
</dbReference>
<dbReference type="FunFam" id="3.80.10.10:FF:000041">
    <property type="entry name" value="LRR receptor-like serine/threonine-protein kinase ERECTA"/>
    <property type="match status" value="1"/>
</dbReference>
<proteinExistence type="predicted"/>
<reference evidence="7" key="1">
    <citation type="submission" date="2020-03" db="EMBL/GenBank/DDBJ databases">
        <title>Castanea mollissima Vanexum genome sequencing.</title>
        <authorList>
            <person name="Staton M."/>
        </authorList>
    </citation>
    <scope>NUCLEOTIDE SEQUENCE</scope>
    <source>
        <tissue evidence="7">Leaf</tissue>
    </source>
</reference>
<name>A0A8J4QKB4_9ROSI</name>
<evidence type="ECO:0000256" key="1">
    <source>
        <dbReference type="ARBA" id="ARBA00004370"/>
    </source>
</evidence>
<sequence length="244" mass="26999">DLSYNKNITGQLPSSIGNLMNLINLNLIGCSFSGSIPDTIGNLQRLTILSLNNSSFRGRIPTSIGCLSNLCWLDLAENQLDGPLPVSDGNTPGLDMLVKAKHLHLEKNKFSGEIPSKLFNSNMVLKHLLLSSNFLTGNIPATLGTVTHLEVIRFDRNSLGGPVPSNLNNLSYWCSLFRYLSNNKLTGPIPNLIGMNNLHYVDMSNNSFDESDFPPWISFSLLHIPTPFLYHQHIDSLFSLVSQF</sequence>
<comment type="subcellular location">
    <subcellularLocation>
        <location evidence="1">Membrane</location>
    </subcellularLocation>
</comment>
<keyword evidence="5" id="KW-0472">Membrane</keyword>
<keyword evidence="3" id="KW-0732">Signal</keyword>
<dbReference type="OrthoDB" id="2015206at2759"/>
<evidence type="ECO:0000256" key="5">
    <source>
        <dbReference type="ARBA" id="ARBA00023136"/>
    </source>
</evidence>
<dbReference type="InterPro" id="IPR001611">
    <property type="entry name" value="Leu-rich_rpt"/>
</dbReference>
<dbReference type="PANTHER" id="PTHR45974:SF266">
    <property type="entry name" value="LEUCINE-RICH REPEAT RECEPTOR PROTEIN KINASE HPCA1"/>
    <property type="match status" value="1"/>
</dbReference>
<organism evidence="7 8">
    <name type="scientific">Castanea mollissima</name>
    <name type="common">Chinese chestnut</name>
    <dbReference type="NCBI Taxonomy" id="60419"/>
    <lineage>
        <taxon>Eukaryota</taxon>
        <taxon>Viridiplantae</taxon>
        <taxon>Streptophyta</taxon>
        <taxon>Embryophyta</taxon>
        <taxon>Tracheophyta</taxon>
        <taxon>Spermatophyta</taxon>
        <taxon>Magnoliopsida</taxon>
        <taxon>eudicotyledons</taxon>
        <taxon>Gunneridae</taxon>
        <taxon>Pentapetalae</taxon>
        <taxon>rosids</taxon>
        <taxon>fabids</taxon>
        <taxon>Fagales</taxon>
        <taxon>Fagaceae</taxon>
        <taxon>Castanea</taxon>
    </lineage>
</organism>
<dbReference type="EMBL" id="JRKL02007516">
    <property type="protein sequence ID" value="KAF3947671.1"/>
    <property type="molecule type" value="Genomic_DNA"/>
</dbReference>
<dbReference type="Proteomes" id="UP000737018">
    <property type="component" value="Unassembled WGS sequence"/>
</dbReference>
<evidence type="ECO:0000256" key="3">
    <source>
        <dbReference type="ARBA" id="ARBA00022729"/>
    </source>
</evidence>
<keyword evidence="4" id="KW-0677">Repeat</keyword>
<dbReference type="GO" id="GO:0016020">
    <property type="term" value="C:membrane"/>
    <property type="evidence" value="ECO:0007669"/>
    <property type="project" value="UniProtKB-SubCell"/>
</dbReference>
<evidence type="ECO:0000256" key="4">
    <source>
        <dbReference type="ARBA" id="ARBA00022737"/>
    </source>
</evidence>
<gene>
    <name evidence="7" type="ORF">CMV_026225</name>
</gene>
<evidence type="ECO:0000256" key="6">
    <source>
        <dbReference type="ARBA" id="ARBA00023180"/>
    </source>
</evidence>
<evidence type="ECO:0000313" key="8">
    <source>
        <dbReference type="Proteomes" id="UP000737018"/>
    </source>
</evidence>
<dbReference type="InterPro" id="IPR032675">
    <property type="entry name" value="LRR_dom_sf"/>
</dbReference>
<dbReference type="PANTHER" id="PTHR45974">
    <property type="entry name" value="RECEPTOR-LIKE PROTEIN 55"/>
    <property type="match status" value="1"/>
</dbReference>
<protein>
    <submittedName>
        <fullName evidence="7">Uncharacterized protein</fullName>
    </submittedName>
</protein>
<comment type="caution">
    <text evidence="7">The sequence shown here is derived from an EMBL/GenBank/DDBJ whole genome shotgun (WGS) entry which is preliminary data.</text>
</comment>
<dbReference type="AlphaFoldDB" id="A0A8J4QKB4"/>
<evidence type="ECO:0000256" key="2">
    <source>
        <dbReference type="ARBA" id="ARBA00022614"/>
    </source>
</evidence>
<evidence type="ECO:0000313" key="7">
    <source>
        <dbReference type="EMBL" id="KAF3947671.1"/>
    </source>
</evidence>